<evidence type="ECO:0000256" key="1">
    <source>
        <dbReference type="SAM" id="MobiDB-lite"/>
    </source>
</evidence>
<feature type="transmembrane region" description="Helical" evidence="2">
    <location>
        <begin position="469"/>
        <end position="488"/>
    </location>
</feature>
<feature type="compositionally biased region" description="Low complexity" evidence="1">
    <location>
        <begin position="643"/>
        <end position="661"/>
    </location>
</feature>
<proteinExistence type="predicted"/>
<keyword evidence="5" id="KW-1185">Reference proteome</keyword>
<evidence type="ECO:0000313" key="4">
    <source>
        <dbReference type="EMBL" id="TGL60154.1"/>
    </source>
</evidence>
<feature type="region of interest" description="Disordered" evidence="1">
    <location>
        <begin position="643"/>
        <end position="670"/>
    </location>
</feature>
<evidence type="ECO:0000256" key="2">
    <source>
        <dbReference type="SAM" id="Phobius"/>
    </source>
</evidence>
<dbReference type="Pfam" id="PF09972">
    <property type="entry name" value="DUF2207"/>
    <property type="match status" value="1"/>
</dbReference>
<dbReference type="RefSeq" id="WP_135623080.1">
    <property type="nucleotide sequence ID" value="NZ_RQGD01000022.1"/>
</dbReference>
<accession>A0A4R9K4Q9</accession>
<evidence type="ECO:0000259" key="3">
    <source>
        <dbReference type="Pfam" id="PF09972"/>
    </source>
</evidence>
<dbReference type="Proteomes" id="UP000297693">
    <property type="component" value="Unassembled WGS sequence"/>
</dbReference>
<keyword evidence="2" id="KW-0472">Membrane</keyword>
<gene>
    <name evidence="4" type="ORF">EHQ58_06535</name>
</gene>
<feature type="domain" description="DUF2207" evidence="3">
    <location>
        <begin position="31"/>
        <end position="101"/>
    </location>
</feature>
<name>A0A4R9K4Q9_9LEPT</name>
<evidence type="ECO:0000313" key="5">
    <source>
        <dbReference type="Proteomes" id="UP000297693"/>
    </source>
</evidence>
<feature type="transmembrane region" description="Helical" evidence="2">
    <location>
        <begin position="224"/>
        <end position="249"/>
    </location>
</feature>
<keyword evidence="2" id="KW-0812">Transmembrane</keyword>
<protein>
    <submittedName>
        <fullName evidence="4">DUF2207 domain-containing protein</fullName>
    </submittedName>
</protein>
<feature type="transmembrane region" description="Helical" evidence="2">
    <location>
        <begin position="494"/>
        <end position="514"/>
    </location>
</feature>
<comment type="caution">
    <text evidence="4">The sequence shown here is derived from an EMBL/GenBank/DDBJ whole genome shotgun (WGS) entry which is preliminary data.</text>
</comment>
<feature type="transmembrane region" description="Helical" evidence="2">
    <location>
        <begin position="428"/>
        <end position="448"/>
    </location>
</feature>
<keyword evidence="2" id="KW-1133">Transmembrane helix</keyword>
<organism evidence="4 5">
    <name type="scientific">Leptospira ognonensis</name>
    <dbReference type="NCBI Taxonomy" id="2484945"/>
    <lineage>
        <taxon>Bacteria</taxon>
        <taxon>Pseudomonadati</taxon>
        <taxon>Spirochaetota</taxon>
        <taxon>Spirochaetia</taxon>
        <taxon>Leptospirales</taxon>
        <taxon>Leptospiraceae</taxon>
        <taxon>Leptospira</taxon>
    </lineage>
</organism>
<feature type="transmembrane region" description="Helical" evidence="2">
    <location>
        <begin position="395"/>
        <end position="416"/>
    </location>
</feature>
<dbReference type="OrthoDB" id="5507254at2"/>
<dbReference type="AlphaFoldDB" id="A0A4R9K4Q9"/>
<reference evidence="4" key="1">
    <citation type="journal article" date="2019" name="PLoS Negl. Trop. Dis.">
        <title>Revisiting the worldwide diversity of Leptospira species in the environment.</title>
        <authorList>
            <person name="Vincent A.T."/>
            <person name="Schiettekatte O."/>
            <person name="Bourhy P."/>
            <person name="Veyrier F.J."/>
            <person name="Picardeau M."/>
        </authorList>
    </citation>
    <scope>NUCLEOTIDE SEQUENCE [LARGE SCALE GENOMIC DNA]</scope>
    <source>
        <strain evidence="4">201702476</strain>
    </source>
</reference>
<dbReference type="InterPro" id="IPR018702">
    <property type="entry name" value="DUF2207"/>
</dbReference>
<dbReference type="EMBL" id="RQGD01000022">
    <property type="protein sequence ID" value="TGL60154.1"/>
    <property type="molecule type" value="Genomic_DNA"/>
</dbReference>
<sequence>MTFLLLRVFHLLFLLFPCSYLLSQTKSLDWEQIEVDAYLGKDGSLEITETQSIRFSGDWNGAYRRYDLGMGEKIKFISLDRKLENGTWISLKSGSLYYTDEFQYDQLRHEIKWRSRMPSDKPFDNTILVYKIKVKYMDILRREGGDKFRLDHDFGFSDRKGDIGRMSIHLKVHEDWKIPGKFENSLTFLSNSPLSPDQKMIVQLDLRYTGTEIKSFSPSPLRIYFFRGIELILIICGLGILNFLIYIYAKKIGIMDEPIRIDSWKLFYEILSDTKPEYVAILAESGMTETWMTRLTNEGKLRLSYSEKTNIILRKLVEDEAFSETDQKILKDLFVNGGREVSSNQIKEYYKSKKTSYSLNSDIERHYTNEMERLAFLEPRNSWIEKSFGFIFDKVFFNSFVFILSAIVFGLFYYFYLSEPLNSVGVGFGRFFASIPFTIMSAVVVSSFEDVHYGIHDVELYRERYFVSRFLRSLIPLFILNAFYIWSLEIPSEIYFYILLASSFLSAQHIIRLSPLSHSKQIKKTLEILSLKNFLSSRLSSSEPCDIPIQLAPFIPAFDLTFNLRYRSENLNLNDAEYLFPENISKQMELHLPNQTSLSSLGSSGISSSIVSNAGSSSFSSSNGNFGGGGASASWSDMEAFSSSARYSPPSTSSSSSSSSSSGGGGGGGW</sequence>